<comment type="caution">
    <text evidence="5">The sequence shown here is derived from an EMBL/GenBank/DDBJ whole genome shotgun (WGS) entry which is preliminary data.</text>
</comment>
<feature type="region of interest" description="Disordered" evidence="1">
    <location>
        <begin position="1114"/>
        <end position="1133"/>
    </location>
</feature>
<evidence type="ECO:0000313" key="6">
    <source>
        <dbReference type="Proteomes" id="UP000597617"/>
    </source>
</evidence>
<dbReference type="EMBL" id="JADQDQ010000020">
    <property type="protein sequence ID" value="MBF9239866.1"/>
    <property type="molecule type" value="Genomic_DNA"/>
</dbReference>
<feature type="domain" description="DUF11" evidence="3">
    <location>
        <begin position="335"/>
        <end position="435"/>
    </location>
</feature>
<name>A0ABS0INB5_9BACT</name>
<keyword evidence="6" id="KW-1185">Reference proteome</keyword>
<feature type="chain" id="PRO_5045912261" evidence="2">
    <location>
        <begin position="25"/>
        <end position="2750"/>
    </location>
</feature>
<feature type="region of interest" description="Disordered" evidence="1">
    <location>
        <begin position="943"/>
        <end position="1038"/>
    </location>
</feature>
<feature type="domain" description="DUF11" evidence="3">
    <location>
        <begin position="568"/>
        <end position="678"/>
    </location>
</feature>
<feature type="domain" description="DUF11" evidence="3">
    <location>
        <begin position="1595"/>
        <end position="1696"/>
    </location>
</feature>
<dbReference type="PANTHER" id="PTHR34819">
    <property type="entry name" value="LARGE CYSTEINE-RICH PERIPLASMIC PROTEIN OMCB"/>
    <property type="match status" value="1"/>
</dbReference>
<dbReference type="Pfam" id="PF01345">
    <property type="entry name" value="DUF11"/>
    <property type="match status" value="8"/>
</dbReference>
<dbReference type="InterPro" id="IPR013783">
    <property type="entry name" value="Ig-like_fold"/>
</dbReference>
<dbReference type="Pfam" id="PF18962">
    <property type="entry name" value="Por_Secre_tail"/>
    <property type="match status" value="1"/>
</dbReference>
<feature type="compositionally biased region" description="Gly residues" evidence="1">
    <location>
        <begin position="1022"/>
        <end position="1038"/>
    </location>
</feature>
<gene>
    <name evidence="5" type="ORF">I2I05_20910</name>
</gene>
<feature type="domain" description="DUF11" evidence="3">
    <location>
        <begin position="1848"/>
        <end position="1957"/>
    </location>
</feature>
<feature type="compositionally biased region" description="Gly residues" evidence="1">
    <location>
        <begin position="1003"/>
        <end position="1012"/>
    </location>
</feature>
<feature type="domain" description="DUF11" evidence="3">
    <location>
        <begin position="2235"/>
        <end position="2342"/>
    </location>
</feature>
<evidence type="ECO:0000256" key="2">
    <source>
        <dbReference type="SAM" id="SignalP"/>
    </source>
</evidence>
<dbReference type="InterPro" id="IPR051172">
    <property type="entry name" value="Chlamydia_OmcB"/>
</dbReference>
<feature type="compositionally biased region" description="Gly residues" evidence="1">
    <location>
        <begin position="980"/>
        <end position="995"/>
    </location>
</feature>
<evidence type="ECO:0000259" key="4">
    <source>
        <dbReference type="Pfam" id="PF18962"/>
    </source>
</evidence>
<organism evidence="5 6">
    <name type="scientific">Hymenobacter jeongseonensis</name>
    <dbReference type="NCBI Taxonomy" id="2791027"/>
    <lineage>
        <taxon>Bacteria</taxon>
        <taxon>Pseudomonadati</taxon>
        <taxon>Bacteroidota</taxon>
        <taxon>Cytophagia</taxon>
        <taxon>Cytophagales</taxon>
        <taxon>Hymenobacteraceae</taxon>
        <taxon>Hymenobacter</taxon>
    </lineage>
</organism>
<feature type="domain" description="DUF11" evidence="3">
    <location>
        <begin position="1971"/>
        <end position="2082"/>
    </location>
</feature>
<evidence type="ECO:0000313" key="5">
    <source>
        <dbReference type="EMBL" id="MBF9239866.1"/>
    </source>
</evidence>
<dbReference type="NCBIfam" id="TIGR04183">
    <property type="entry name" value="Por_Secre_tail"/>
    <property type="match status" value="1"/>
</dbReference>
<proteinExistence type="predicted"/>
<evidence type="ECO:0000259" key="3">
    <source>
        <dbReference type="Pfam" id="PF01345"/>
    </source>
</evidence>
<protein>
    <submittedName>
        <fullName evidence="5">T9SS type A sorting domain-containing protein</fullName>
    </submittedName>
</protein>
<feature type="compositionally biased region" description="Gly residues" evidence="1">
    <location>
        <begin position="952"/>
        <end position="973"/>
    </location>
</feature>
<sequence>MKKLVLSWALLITLALAAAVPAWAAPGVVSLTTPVLPANAARTAINSLTVSSGTPTRYNINSLPGGGTLYVNNTAVTAARSLTPTEATQLFFQPSGTAGTYSYTFTATDGTGTSAAATYAITVGQAACGQGFGFDFSTRNTGEGWTANTNVPATNVTISTSGYSTSPGPNSLQIGDGGGTLGKSLTWNTDYTSISGMESTVTFTFSRALTGFTIVVQDIDTGRNSGNAAVVDQVQFDGYLNNAATTPIALTAADVKVSNTNSFSGGANCITGYAASAAAPSGNVTVTFPQAITKLTLTYRNLVTNKGPFAQIIGIPSFGWCSEADIQTVLTGPVRAQAGSTVTLSATTTNNGPDPAASIAPKVQLPTGLFNVTGGTYVSSTGVLTLPVISNLASGASVGQAIGYTMPNSVAVSATSSFTSTANDPVAGNNTSTITTSQNRVPVASNVTHAPAILSSTSTQTALLAFNANDPDATTGNTTIKSFTILSLPTAAQGTLYVNGTAATLNQVIAVPTTATASNPGYQLSFVPNGAFAGSASFTYKATDDTNISSNTATYTVPVTAGADLMSTVNGSTSGVEGQAKTNSVTTINNGPAAATNVVPTITLSHRPPFSTVSVTNGSYDPTTGVVTFNTIASLASGASSFNTVTLLIHAAPESFTLTGASTSTTADPTPANNNGSAPAATLAVTVAPIGPAGLASACATPGNDGSPTITTNPNTYYPAANQTVAQGATSFTVGAATGTTLTPIVAGDLLLIMQMQGAEVDATNTDSYGDGVAGGFASNTLNNANFTAGRYEYAVAASAVAVGGGTVTVSTGLKYSYDNASATSVVGQRRFQVVRIPQYQNLTVSGTVAPKAWDGSTGGVLALDVTGQLTFASGASLDASGKGFRGGAGQKLTGTAGLSGTDYRTAAPASASTTVGAHAMKGEGTAGTPRYVNTGTDLLDTGVDGYPNGSAGRGAPGNAGGGGTDGNPGPAGTGNTQNSGGGGGGNASRGGRGGNAWSTGAAVGGETGGGFNPPSSSRLIMGGGGGAGTNNDGTGGGMNPGYASSGAAGGGIVLVRTGSVAGVGTVLANGAAASSAVVQDGGGGGGAGGSVLMTVNNTATLSRLTLVANGGNGGSNSASSAHGPGGGGSGGMVLANATPASASVASGASGTTTGGSAYGASAGGAGITNTQISNSIAGSTAGANCAIDVTASLLAPAAAASGQTVNLSVTFANNGGVEAAAVSRIVTLSSGSSSNPFTAVSAPGGTISGLNTDVVTITYPAVAPLVAGASSSFNLSYTAPGTAGITSTAAIAITTATTPEAVTDNNSRTVVTAITGFADVVSVVFGLNSSITDLPTGTYAVVFANNGPASATVTARNVQLPAGATLTTAQLNAITAQGGSYSAGVISFGPATLSSRQAQTFNFSYRAPLSGGANTLVSTIATTSQQDVGNGTGIAPDVFSFAVTNNPASDLATDGVTVSSASVATGQPASFVVKYTNFGPSVATGGLRFAQLTPGLTGVVVTDYDATVLSGAYNATTGIVILPNVATLASGGTAYVTIAFTAPAIGPVSVSGSMSGGTGSISSGIYGNNQAVASIDVVPVADVGTAISGPTDAISGNLTTFAVTTRNNGPSPAADVVQTVQLPTGLSGVFATRGGTYDAGTGMVTFPARAVLASGALVTNTVSFPLAATFTAVAAVNTTTTEASGTTANNSATAAPTTASAPTTDQANVYTMLASSAKNVSPNAPVTFTIGTSNAGPASALAVVQQLTLRPGLSIQPTDISNGGTYDATTGVVTFPALASLASGTTITNTVVIAAPAAGPLGETASVTSATSDPVPGDNRVVRYVDVFAVADVATTLVGPSIASATQAPTTFIVNLLNNGPVPARAVVQTVAIPAGLAPADVVVFNSGTYDPATGLIAWPAVPTLAAGEGRTYTYSYVAPAYASTDAANPRTVVSLAAVTSATTDDVPANNTASVATLIRWNADVAIAVAGPTTAVVGNTITFAVATTNNGPAPAPSVTPTVRIATGLTNVVASGGGTYDATSGLITFPTLTNLVVGATGTVTNTISLTVPDRPIIGVSAAANVPTATNDTNLTNNAATLTLPVMPQTTAQVDVQTTIASNVSSQQAGQPIVLTVTATNSSANGNTTASGIRQRVGLPAGLSGVVAADVSSGTVVPVAGAYDALSGTVTFPIVSNVAAGNTLTYTITVSNYSTDPLVAKATVNGNFSDPLPANNIQVVSVTIVPVADVATRVSGPATVLPGSRAVYEVVTLNNGPSPAGAVAQTVQLPTGLNDVLVSGGGIYNATDGLITFHTIAVQAVGLAGQVTNTFTFTFPTTASALMGTVTTGTTQPAGSLANNTSALATALANEQPLANALANRLQSPEGNTATALTITALVGYDADGSIGSFTVTTLPAAADGVLLLRGTAVAVNQPISLADAANLTFDPSASFVGTAFFSFTATDNQGAVSLPATYGIAVGQDNAAVYVTTPVKGGNSNPYQDGDVIANVFDANGGAYSAAAAVADGGVRNASVTSGSTLPDGLMLDPTTGQVRVLDRKLLVADTYPVIITTVDANGGVTTQTVPLRIGDNPLPVELIRFEAKAVGADAHLSWTTAQELNNQGFRVQRSLDGVSFVQLDVVAGAGTTTQQQHYTYTEAGVGRQHPGTVYYRLQQVDVSGKATYSPVRAVVYAPEALSLFPNPAYTYTTLNLGSLPAITFDVTLVDMTGRVVQTHALAGGKAHELQVSGLPNGAYAVIVRGGGLKLLSRLLKQ</sequence>
<accession>A0ABS0INB5</accession>
<feature type="domain" description="DUF11" evidence="3">
    <location>
        <begin position="2094"/>
        <end position="2221"/>
    </location>
</feature>
<feature type="signal peptide" evidence="2">
    <location>
        <begin position="1"/>
        <end position="24"/>
    </location>
</feature>
<dbReference type="InterPro" id="IPR001434">
    <property type="entry name" value="OmcB-like_DUF11"/>
</dbReference>
<feature type="region of interest" description="Disordered" evidence="1">
    <location>
        <begin position="1682"/>
        <end position="1702"/>
    </location>
</feature>
<dbReference type="Gene3D" id="2.60.40.10">
    <property type="entry name" value="Immunoglobulins"/>
    <property type="match status" value="2"/>
</dbReference>
<dbReference type="RefSeq" id="WP_196284217.1">
    <property type="nucleotide sequence ID" value="NZ_JADQDQ010000020.1"/>
</dbReference>
<feature type="domain" description="Secretion system C-terminal sorting" evidence="4">
    <location>
        <begin position="2676"/>
        <end position="2740"/>
    </location>
</feature>
<keyword evidence="2" id="KW-0732">Signal</keyword>
<feature type="domain" description="DUF11" evidence="3">
    <location>
        <begin position="1718"/>
        <end position="1821"/>
    </location>
</feature>
<dbReference type="InterPro" id="IPR026444">
    <property type="entry name" value="Secre_tail"/>
</dbReference>
<dbReference type="Proteomes" id="UP000597617">
    <property type="component" value="Unassembled WGS sequence"/>
</dbReference>
<reference evidence="5 6" key="1">
    <citation type="submission" date="2020-11" db="EMBL/GenBank/DDBJ databases">
        <authorList>
            <person name="Kim M.K."/>
        </authorList>
    </citation>
    <scope>NUCLEOTIDE SEQUENCE [LARGE SCALE GENOMIC DNA]</scope>
    <source>
        <strain evidence="5 6">BT683</strain>
    </source>
</reference>
<evidence type="ECO:0000256" key="1">
    <source>
        <dbReference type="SAM" id="MobiDB-lite"/>
    </source>
</evidence>